<accession>A0A7C4EW92</accession>
<dbReference type="AlphaFoldDB" id="A0A7C4EW92"/>
<sequence length="77" mass="9324">MSGERYEEKERFDGQKVKILMPQYASGSDQDRYPWRKNITYVNIGEEKTPVMRYLKTAERYFYSKDWFGSEKRKNPA</sequence>
<name>A0A7C4EW92_9BACT</name>
<comment type="caution">
    <text evidence="1">The sequence shown here is derived from an EMBL/GenBank/DDBJ whole genome shotgun (WGS) entry which is preliminary data.</text>
</comment>
<gene>
    <name evidence="1" type="ORF">ENV54_05700</name>
</gene>
<dbReference type="EMBL" id="DTGT01000180">
    <property type="protein sequence ID" value="HGH60776.1"/>
    <property type="molecule type" value="Genomic_DNA"/>
</dbReference>
<reference evidence="1" key="1">
    <citation type="journal article" date="2020" name="mSystems">
        <title>Genome- and Community-Level Interaction Insights into Carbon Utilization and Element Cycling Functions of Hydrothermarchaeota in Hydrothermal Sediment.</title>
        <authorList>
            <person name="Zhou Z."/>
            <person name="Liu Y."/>
            <person name="Xu W."/>
            <person name="Pan J."/>
            <person name="Luo Z.H."/>
            <person name="Li M."/>
        </authorList>
    </citation>
    <scope>NUCLEOTIDE SEQUENCE [LARGE SCALE GENOMIC DNA]</scope>
    <source>
        <strain evidence="1">SpSt-769</strain>
    </source>
</reference>
<protein>
    <submittedName>
        <fullName evidence="1">Uncharacterized protein</fullName>
    </submittedName>
</protein>
<evidence type="ECO:0000313" key="1">
    <source>
        <dbReference type="EMBL" id="HGH60776.1"/>
    </source>
</evidence>
<proteinExistence type="predicted"/>
<organism evidence="1">
    <name type="scientific">Desulfomonile tiedjei</name>
    <dbReference type="NCBI Taxonomy" id="2358"/>
    <lineage>
        <taxon>Bacteria</taxon>
        <taxon>Pseudomonadati</taxon>
        <taxon>Thermodesulfobacteriota</taxon>
        <taxon>Desulfomonilia</taxon>
        <taxon>Desulfomonilales</taxon>
        <taxon>Desulfomonilaceae</taxon>
        <taxon>Desulfomonile</taxon>
    </lineage>
</organism>